<feature type="compositionally biased region" description="Basic and acidic residues" evidence="1">
    <location>
        <begin position="400"/>
        <end position="418"/>
    </location>
</feature>
<protein>
    <recommendedName>
        <fullName evidence="2">F-box domain-containing protein</fullName>
    </recommendedName>
</protein>
<reference evidence="3" key="1">
    <citation type="submission" date="2023-02" db="EMBL/GenBank/DDBJ databases">
        <title>Genome of toxic invasive species Heracleum sosnowskyi carries increased number of genes despite the absence of recent whole-genome duplications.</title>
        <authorList>
            <person name="Schelkunov M."/>
            <person name="Shtratnikova V."/>
            <person name="Makarenko M."/>
            <person name="Klepikova A."/>
            <person name="Omelchenko D."/>
            <person name="Novikova G."/>
            <person name="Obukhova E."/>
            <person name="Bogdanov V."/>
            <person name="Penin A."/>
            <person name="Logacheva M."/>
        </authorList>
    </citation>
    <scope>NUCLEOTIDE SEQUENCE</scope>
    <source>
        <strain evidence="3">Hsosn_3</strain>
        <tissue evidence="3">Leaf</tissue>
    </source>
</reference>
<sequence length="442" mass="51902">MKLRNSLGSYLPDDLMIVIFGRLPVKDLLRVTSLNKSWYRFIKSSSFIKSTISNTNNNDRYLLCTHDDDDDNETRRDSSEGDEGEVSDDNVNRLKYYYTLKNLDEDKLSAANTKRLKYCYTPQLFGSFTVKVTYWGSDSTSHSLICNPSSTKFFAGVAYFGVVNHVNNKCKLIAFDLDQERFRDIHFPDEFYSHLDLFSVEPWGKSIALLEIRRDKLTKWVLRNCAATRTSTWEKEVTFELKTSIHMYPLAFTKHGKYLLRDDKGPGSKYLWDFETSQLEDVTSDTGTKDVLAKDSLVGNLVLLDEKTLDPIVETEPCSTQNTFVLFTTLEQVPRRYKIKGGIEKAMKKKRKEMLDKTQNRLQGKGTKRRKEETEMEKPRKKKRKETLDNRLQGRTTKRRKEETEVETPRKKERKENLDKTQIRLQWKRQLKWRNQVKIWIV</sequence>
<evidence type="ECO:0000313" key="3">
    <source>
        <dbReference type="EMBL" id="KAK1405223.1"/>
    </source>
</evidence>
<feature type="region of interest" description="Disordered" evidence="1">
    <location>
        <begin position="66"/>
        <end position="87"/>
    </location>
</feature>
<dbReference type="PROSITE" id="PS50181">
    <property type="entry name" value="FBOX"/>
    <property type="match status" value="1"/>
</dbReference>
<reference evidence="3" key="2">
    <citation type="submission" date="2023-05" db="EMBL/GenBank/DDBJ databases">
        <authorList>
            <person name="Schelkunov M.I."/>
        </authorList>
    </citation>
    <scope>NUCLEOTIDE SEQUENCE</scope>
    <source>
        <strain evidence="3">Hsosn_3</strain>
        <tissue evidence="3">Leaf</tissue>
    </source>
</reference>
<dbReference type="Gene3D" id="1.20.1280.50">
    <property type="match status" value="1"/>
</dbReference>
<dbReference type="Pfam" id="PF00646">
    <property type="entry name" value="F-box"/>
    <property type="match status" value="1"/>
</dbReference>
<evidence type="ECO:0000256" key="1">
    <source>
        <dbReference type="SAM" id="MobiDB-lite"/>
    </source>
</evidence>
<evidence type="ECO:0000313" key="4">
    <source>
        <dbReference type="Proteomes" id="UP001237642"/>
    </source>
</evidence>
<dbReference type="PANTHER" id="PTHR31672:SF13">
    <property type="entry name" value="F-BOX PROTEIN CPR30-LIKE"/>
    <property type="match status" value="1"/>
</dbReference>
<dbReference type="PANTHER" id="PTHR31672">
    <property type="entry name" value="BNACNNG10540D PROTEIN"/>
    <property type="match status" value="1"/>
</dbReference>
<dbReference type="SUPFAM" id="SSF81383">
    <property type="entry name" value="F-box domain"/>
    <property type="match status" value="1"/>
</dbReference>
<dbReference type="InterPro" id="IPR036047">
    <property type="entry name" value="F-box-like_dom_sf"/>
</dbReference>
<dbReference type="EMBL" id="JAUIZM010000001">
    <property type="protein sequence ID" value="KAK1405223.1"/>
    <property type="molecule type" value="Genomic_DNA"/>
</dbReference>
<dbReference type="AlphaFoldDB" id="A0AAD8JL21"/>
<comment type="caution">
    <text evidence="3">The sequence shown here is derived from an EMBL/GenBank/DDBJ whole genome shotgun (WGS) entry which is preliminary data.</text>
</comment>
<feature type="domain" description="F-box" evidence="2">
    <location>
        <begin position="5"/>
        <end position="51"/>
    </location>
</feature>
<proteinExistence type="predicted"/>
<dbReference type="InterPro" id="IPR050796">
    <property type="entry name" value="SCF_F-box_component"/>
</dbReference>
<accession>A0AAD8JL21</accession>
<name>A0AAD8JL21_9APIA</name>
<evidence type="ECO:0000259" key="2">
    <source>
        <dbReference type="PROSITE" id="PS50181"/>
    </source>
</evidence>
<organism evidence="3 4">
    <name type="scientific">Heracleum sosnowskyi</name>
    <dbReference type="NCBI Taxonomy" id="360622"/>
    <lineage>
        <taxon>Eukaryota</taxon>
        <taxon>Viridiplantae</taxon>
        <taxon>Streptophyta</taxon>
        <taxon>Embryophyta</taxon>
        <taxon>Tracheophyta</taxon>
        <taxon>Spermatophyta</taxon>
        <taxon>Magnoliopsida</taxon>
        <taxon>eudicotyledons</taxon>
        <taxon>Gunneridae</taxon>
        <taxon>Pentapetalae</taxon>
        <taxon>asterids</taxon>
        <taxon>campanulids</taxon>
        <taxon>Apiales</taxon>
        <taxon>Apiaceae</taxon>
        <taxon>Apioideae</taxon>
        <taxon>apioid superclade</taxon>
        <taxon>Tordylieae</taxon>
        <taxon>Tordyliinae</taxon>
        <taxon>Heracleum</taxon>
    </lineage>
</organism>
<feature type="region of interest" description="Disordered" evidence="1">
    <location>
        <begin position="348"/>
        <end position="418"/>
    </location>
</feature>
<gene>
    <name evidence="3" type="ORF">POM88_004828</name>
</gene>
<dbReference type="Proteomes" id="UP001237642">
    <property type="component" value="Unassembled WGS sequence"/>
</dbReference>
<dbReference type="SMART" id="SM00256">
    <property type="entry name" value="FBOX"/>
    <property type="match status" value="1"/>
</dbReference>
<keyword evidence="4" id="KW-1185">Reference proteome</keyword>
<dbReference type="InterPro" id="IPR001810">
    <property type="entry name" value="F-box_dom"/>
</dbReference>